<accession>A0ABW7CE67</accession>
<comment type="similarity">
    <text evidence="1">Belongs to the class-IV pyridoxal-phosphate-dependent aminotransferase family.</text>
</comment>
<dbReference type="PANTHER" id="PTHR42743:SF11">
    <property type="entry name" value="AMINODEOXYCHORISMATE LYASE"/>
    <property type="match status" value="1"/>
</dbReference>
<reference evidence="3" key="1">
    <citation type="journal article" date="2024" name="Algal Res.">
        <title>Biochemical, toxicological and genomic investigation of a high-biomass producing Limnothrix strain isolated from Italian shallow drinking water reservoir.</title>
        <authorList>
            <person name="Simonazzi M."/>
            <person name="Shishido T.K."/>
            <person name="Delbaje E."/>
            <person name="Wahlsten M."/>
            <person name="Fewer D.P."/>
            <person name="Sivonen K."/>
            <person name="Pezzolesi L."/>
            <person name="Pistocchi R."/>
        </authorList>
    </citation>
    <scope>NUCLEOTIDE SEQUENCE [LARGE SCALE GENOMIC DNA]</scope>
    <source>
        <strain evidence="3">LRLZ20PSL1</strain>
    </source>
</reference>
<dbReference type="PANTHER" id="PTHR42743">
    <property type="entry name" value="AMINO-ACID AMINOTRANSFERASE"/>
    <property type="match status" value="1"/>
</dbReference>
<dbReference type="InterPro" id="IPR043132">
    <property type="entry name" value="BCAT-like_C"/>
</dbReference>
<name>A0ABW7CE67_9CYAN</name>
<organism evidence="2 3">
    <name type="scientific">Limnothrix redekei LRLZ20PSL1</name>
    <dbReference type="NCBI Taxonomy" id="3112953"/>
    <lineage>
        <taxon>Bacteria</taxon>
        <taxon>Bacillati</taxon>
        <taxon>Cyanobacteriota</taxon>
        <taxon>Cyanophyceae</taxon>
        <taxon>Pseudanabaenales</taxon>
        <taxon>Pseudanabaenaceae</taxon>
        <taxon>Limnothrix</taxon>
    </lineage>
</organism>
<dbReference type="SUPFAM" id="SSF56752">
    <property type="entry name" value="D-aminoacid aminotransferase-like PLP-dependent enzymes"/>
    <property type="match status" value="1"/>
</dbReference>
<evidence type="ECO:0000256" key="1">
    <source>
        <dbReference type="ARBA" id="ARBA00009320"/>
    </source>
</evidence>
<gene>
    <name evidence="2" type="ORF">VPK24_17275</name>
</gene>
<keyword evidence="3" id="KW-1185">Reference proteome</keyword>
<dbReference type="Proteomes" id="UP001604335">
    <property type="component" value="Unassembled WGS sequence"/>
</dbReference>
<dbReference type="InterPro" id="IPR036038">
    <property type="entry name" value="Aminotransferase-like"/>
</dbReference>
<dbReference type="InterPro" id="IPR001544">
    <property type="entry name" value="Aminotrans_IV"/>
</dbReference>
<dbReference type="Pfam" id="PF01063">
    <property type="entry name" value="Aminotran_4"/>
    <property type="match status" value="1"/>
</dbReference>
<sequence>MPAQWYHGQSLDQRTITLDVTDPGLIFGATTFTTLRVYDRDLHGPMTQWLAHRDRLYNTRSQLGLPQPDWEQVEQGATLLAAEYPVLRVTLFSDGREWIVGRELPSNLAQKQTQGIVAWVAQAAHYRRSIATHKTGNYLPCWLALQTAQRQFLGPEPASEAILVDEDGRWLETSTGNLWGLRDGRWWTPPLGDCLPGIARSHLIRQLQRHGQPIGVDQPWTADWVEEFEAIAYSNSVVEVVPFHAVLDGHRVHRLAIEPVAELQALYH</sequence>
<protein>
    <submittedName>
        <fullName evidence="2">Aminotransferase class IV</fullName>
    </submittedName>
</protein>
<dbReference type="InterPro" id="IPR043131">
    <property type="entry name" value="BCAT-like_N"/>
</dbReference>
<dbReference type="Gene3D" id="3.20.10.10">
    <property type="entry name" value="D-amino Acid Aminotransferase, subunit A, domain 2"/>
    <property type="match status" value="1"/>
</dbReference>
<dbReference type="GO" id="GO:0008483">
    <property type="term" value="F:transaminase activity"/>
    <property type="evidence" value="ECO:0007669"/>
    <property type="project" value="UniProtKB-KW"/>
</dbReference>
<evidence type="ECO:0000313" key="3">
    <source>
        <dbReference type="Proteomes" id="UP001604335"/>
    </source>
</evidence>
<dbReference type="RefSeq" id="WP_393015283.1">
    <property type="nucleotide sequence ID" value="NZ_JAZAQF010000090.1"/>
</dbReference>
<dbReference type="EMBL" id="JAZAQF010000090">
    <property type="protein sequence ID" value="MFG3819400.1"/>
    <property type="molecule type" value="Genomic_DNA"/>
</dbReference>
<dbReference type="Gene3D" id="3.30.470.10">
    <property type="match status" value="1"/>
</dbReference>
<comment type="caution">
    <text evidence="2">The sequence shown here is derived from an EMBL/GenBank/DDBJ whole genome shotgun (WGS) entry which is preliminary data.</text>
</comment>
<dbReference type="InterPro" id="IPR050571">
    <property type="entry name" value="Class-IV_PLP-Dep_Aminotrnsfr"/>
</dbReference>
<evidence type="ECO:0000313" key="2">
    <source>
        <dbReference type="EMBL" id="MFG3819400.1"/>
    </source>
</evidence>
<proteinExistence type="inferred from homology"/>
<keyword evidence="2" id="KW-0808">Transferase</keyword>
<keyword evidence="2" id="KW-0032">Aminotransferase</keyword>